<evidence type="ECO:0000256" key="1">
    <source>
        <dbReference type="ARBA" id="ARBA00004173"/>
    </source>
</evidence>
<dbReference type="GO" id="GO:0016887">
    <property type="term" value="F:ATP hydrolysis activity"/>
    <property type="evidence" value="ECO:0007669"/>
    <property type="project" value="InterPro"/>
</dbReference>
<evidence type="ECO:0000259" key="7">
    <source>
        <dbReference type="SMART" id="SM00382"/>
    </source>
</evidence>
<sequence>MPSFQMKTVTECLKCLVREVVKKLRETPVFFWIYISVLLYMTRKLTYQYGYTKRKLNIGGHSVYVDRAEEAIAEGIIDPATIKEDFSSVGGLEDVKLLLIEHVKWPFTRPELFSGKTLRSHPKGVLLYGPPGTGKTLLARAMAKELGCSFINVKTDSLFSKWVGDTEKNAAAVFSLAEKIAPCVIFIDEVDALLGSRNTIDSAPHNHAKTIFMTCWDGITQSDAKIIVIGATNRPKFIDEAIRRRLPLQVEVPPPDEKARHKILNILLEHDLGNNPNKNEIIAFVAANTSEYTGSDLTELCKAAALMPVHEIGEDGVLPPLEFRHFTKALQRVRPSL</sequence>
<dbReference type="Proteomes" id="UP000031737">
    <property type="component" value="Unassembled WGS sequence"/>
</dbReference>
<dbReference type="EMBL" id="AUPL01001361">
    <property type="protein sequence ID" value="ESL10898.1"/>
    <property type="molecule type" value="Genomic_DNA"/>
</dbReference>
<dbReference type="GO" id="GO:0005741">
    <property type="term" value="C:mitochondrial outer membrane"/>
    <property type="evidence" value="ECO:0007669"/>
    <property type="project" value="TreeGrafter"/>
</dbReference>
<evidence type="ECO:0000256" key="4">
    <source>
        <dbReference type="ARBA" id="ARBA00023054"/>
    </source>
</evidence>
<dbReference type="Gene3D" id="3.40.50.300">
    <property type="entry name" value="P-loop containing nucleotide triphosphate hydrolases"/>
    <property type="match status" value="1"/>
</dbReference>
<dbReference type="Pfam" id="PF00004">
    <property type="entry name" value="AAA"/>
    <property type="match status" value="1"/>
</dbReference>
<keyword evidence="3 6" id="KW-0067">ATP-binding</keyword>
<dbReference type="Gene3D" id="1.10.8.60">
    <property type="match status" value="1"/>
</dbReference>
<accession>A0A061J641</accession>
<dbReference type="OrthoDB" id="10254455at2759"/>
<name>A0A061J641_TRYRA</name>
<dbReference type="InterPro" id="IPR003959">
    <property type="entry name" value="ATPase_AAA_core"/>
</dbReference>
<dbReference type="VEuPathDB" id="TriTrypDB:TRSC58_01361"/>
<dbReference type="PANTHER" id="PTHR45644:SF3">
    <property type="entry name" value="FI08533P-RELATED"/>
    <property type="match status" value="1"/>
</dbReference>
<dbReference type="GO" id="GO:0005524">
    <property type="term" value="F:ATP binding"/>
    <property type="evidence" value="ECO:0007669"/>
    <property type="project" value="UniProtKB-KW"/>
</dbReference>
<reference evidence="8 9" key="1">
    <citation type="submission" date="2013-07" db="EMBL/GenBank/DDBJ databases">
        <authorList>
            <person name="Stoco P.H."/>
            <person name="Wagner G."/>
            <person name="Gerber A."/>
            <person name="Zaha A."/>
            <person name="Thompson C."/>
            <person name="Bartholomeu D.C."/>
            <person name="Luckemeyer D.D."/>
            <person name="Bahia D."/>
            <person name="Loreto E."/>
            <person name="Prestes E.B."/>
            <person name="Lima F.M."/>
            <person name="Rodrigues-Luiz G."/>
            <person name="Vallejo G.A."/>
            <person name="Filho J.F."/>
            <person name="Monteiro K.M."/>
            <person name="Tyler K.M."/>
            <person name="de Almeida L.G."/>
            <person name="Ortiz M.F."/>
            <person name="Siervo M.A."/>
            <person name="de Moraes M.H."/>
            <person name="Cunha O.L."/>
            <person name="Mendonca-Neto R."/>
            <person name="Silva R."/>
            <person name="Teixeira S.M."/>
            <person name="Murta S.M."/>
            <person name="Sincero T.C."/>
            <person name="Mendes T.A."/>
            <person name="Urmenyi T.P."/>
            <person name="Silva V.G."/>
            <person name="da Rocha W.D."/>
            <person name="Andersson B."/>
            <person name="Romanha A.J."/>
            <person name="Steindel M."/>
            <person name="de Vasconcelos A.T."/>
            <person name="Grisard E.C."/>
        </authorList>
    </citation>
    <scope>NUCLEOTIDE SEQUENCE [LARGE SCALE GENOMIC DNA]</scope>
    <source>
        <strain evidence="8 9">SC58</strain>
    </source>
</reference>
<proteinExistence type="inferred from homology"/>
<keyword evidence="9" id="KW-1185">Reference proteome</keyword>
<dbReference type="InterPro" id="IPR027417">
    <property type="entry name" value="P-loop_NTPase"/>
</dbReference>
<evidence type="ECO:0000256" key="6">
    <source>
        <dbReference type="RuleBase" id="RU003651"/>
    </source>
</evidence>
<dbReference type="PANTHER" id="PTHR45644">
    <property type="entry name" value="AAA ATPASE, PUTATIVE (AFU_ORTHOLOGUE AFUA_2G12920)-RELATED-RELATED"/>
    <property type="match status" value="1"/>
</dbReference>
<keyword evidence="2 6" id="KW-0547">Nucleotide-binding</keyword>
<evidence type="ECO:0000313" key="9">
    <source>
        <dbReference type="Proteomes" id="UP000031737"/>
    </source>
</evidence>
<evidence type="ECO:0000256" key="3">
    <source>
        <dbReference type="ARBA" id="ARBA00022840"/>
    </source>
</evidence>
<evidence type="ECO:0000313" key="8">
    <source>
        <dbReference type="EMBL" id="ESL10898.1"/>
    </source>
</evidence>
<gene>
    <name evidence="8" type="ORF">TRSC58_01361</name>
</gene>
<keyword evidence="5" id="KW-0496">Mitochondrion</keyword>
<dbReference type="FunFam" id="3.40.50.300:FF:001025">
    <property type="entry name" value="ATPase family, AAA domain-containing 2B"/>
    <property type="match status" value="1"/>
</dbReference>
<protein>
    <recommendedName>
        <fullName evidence="7">AAA+ ATPase domain-containing protein</fullName>
    </recommendedName>
</protein>
<comment type="subcellular location">
    <subcellularLocation>
        <location evidence="1">Mitochondrion</location>
    </subcellularLocation>
</comment>
<dbReference type="PROSITE" id="PS00674">
    <property type="entry name" value="AAA"/>
    <property type="match status" value="1"/>
</dbReference>
<dbReference type="InterPro" id="IPR051701">
    <property type="entry name" value="Mito_OM_Translocase_MSP1"/>
</dbReference>
<dbReference type="InterPro" id="IPR003593">
    <property type="entry name" value="AAA+_ATPase"/>
</dbReference>
<dbReference type="SUPFAM" id="SSF52540">
    <property type="entry name" value="P-loop containing nucleoside triphosphate hydrolases"/>
    <property type="match status" value="1"/>
</dbReference>
<evidence type="ECO:0000256" key="2">
    <source>
        <dbReference type="ARBA" id="ARBA00022741"/>
    </source>
</evidence>
<keyword evidence="4" id="KW-0175">Coiled coil</keyword>
<feature type="domain" description="AAA+ ATPase" evidence="7">
    <location>
        <begin position="121"/>
        <end position="256"/>
    </location>
</feature>
<dbReference type="InterPro" id="IPR003960">
    <property type="entry name" value="ATPase_AAA_CS"/>
</dbReference>
<evidence type="ECO:0000256" key="5">
    <source>
        <dbReference type="ARBA" id="ARBA00023128"/>
    </source>
</evidence>
<comment type="similarity">
    <text evidence="6">Belongs to the AAA ATPase family.</text>
</comment>
<organism evidence="8 9">
    <name type="scientific">Trypanosoma rangeli SC58</name>
    <dbReference type="NCBI Taxonomy" id="429131"/>
    <lineage>
        <taxon>Eukaryota</taxon>
        <taxon>Discoba</taxon>
        <taxon>Euglenozoa</taxon>
        <taxon>Kinetoplastea</taxon>
        <taxon>Metakinetoplastina</taxon>
        <taxon>Trypanosomatida</taxon>
        <taxon>Trypanosomatidae</taxon>
        <taxon>Trypanosoma</taxon>
        <taxon>Herpetosoma</taxon>
    </lineage>
</organism>
<dbReference type="SMART" id="SM00382">
    <property type="entry name" value="AAA"/>
    <property type="match status" value="1"/>
</dbReference>
<dbReference type="AlphaFoldDB" id="A0A061J641"/>
<comment type="caution">
    <text evidence="8">The sequence shown here is derived from an EMBL/GenBank/DDBJ whole genome shotgun (WGS) entry which is preliminary data.</text>
</comment>